<evidence type="ECO:0000313" key="2">
    <source>
        <dbReference type="EMBL" id="CAK75704.1"/>
    </source>
</evidence>
<keyword evidence="3" id="KW-1185">Reference proteome</keyword>
<evidence type="ECO:0000313" key="3">
    <source>
        <dbReference type="Proteomes" id="UP000000600"/>
    </source>
</evidence>
<dbReference type="KEGG" id="ptm:GSPATT00011336001"/>
<dbReference type="Proteomes" id="UP000000600">
    <property type="component" value="Unassembled WGS sequence"/>
</dbReference>
<keyword evidence="1" id="KW-0472">Membrane</keyword>
<name>A0CY37_PARTE</name>
<reference evidence="2 3" key="1">
    <citation type="journal article" date="2006" name="Nature">
        <title>Global trends of whole-genome duplications revealed by the ciliate Paramecium tetraurelia.</title>
        <authorList>
            <consortium name="Genoscope"/>
            <person name="Aury J.-M."/>
            <person name="Jaillon O."/>
            <person name="Duret L."/>
            <person name="Noel B."/>
            <person name="Jubin C."/>
            <person name="Porcel B.M."/>
            <person name="Segurens B."/>
            <person name="Daubin V."/>
            <person name="Anthouard V."/>
            <person name="Aiach N."/>
            <person name="Arnaiz O."/>
            <person name="Billaut A."/>
            <person name="Beisson J."/>
            <person name="Blanc I."/>
            <person name="Bouhouche K."/>
            <person name="Camara F."/>
            <person name="Duharcourt S."/>
            <person name="Guigo R."/>
            <person name="Gogendeau D."/>
            <person name="Katinka M."/>
            <person name="Keller A.-M."/>
            <person name="Kissmehl R."/>
            <person name="Klotz C."/>
            <person name="Koll F."/>
            <person name="Le Moue A."/>
            <person name="Lepere C."/>
            <person name="Malinsky S."/>
            <person name="Nowacki M."/>
            <person name="Nowak J.K."/>
            <person name="Plattner H."/>
            <person name="Poulain J."/>
            <person name="Ruiz F."/>
            <person name="Serrano V."/>
            <person name="Zagulski M."/>
            <person name="Dessen P."/>
            <person name="Betermier M."/>
            <person name="Weissenbach J."/>
            <person name="Scarpelli C."/>
            <person name="Schachter V."/>
            <person name="Sperling L."/>
            <person name="Meyer E."/>
            <person name="Cohen J."/>
            <person name="Wincker P."/>
        </authorList>
    </citation>
    <scope>NUCLEOTIDE SEQUENCE [LARGE SCALE GENOMIC DNA]</scope>
    <source>
        <strain evidence="2 3">Stock d4-2</strain>
    </source>
</reference>
<proteinExistence type="predicted"/>
<organism evidence="2 3">
    <name type="scientific">Paramecium tetraurelia</name>
    <dbReference type="NCBI Taxonomy" id="5888"/>
    <lineage>
        <taxon>Eukaryota</taxon>
        <taxon>Sar</taxon>
        <taxon>Alveolata</taxon>
        <taxon>Ciliophora</taxon>
        <taxon>Intramacronucleata</taxon>
        <taxon>Oligohymenophorea</taxon>
        <taxon>Peniculida</taxon>
        <taxon>Parameciidae</taxon>
        <taxon>Paramecium</taxon>
    </lineage>
</organism>
<feature type="transmembrane region" description="Helical" evidence="1">
    <location>
        <begin position="293"/>
        <end position="314"/>
    </location>
</feature>
<keyword evidence="1" id="KW-0812">Transmembrane</keyword>
<dbReference type="OMA" id="QYVKNEH"/>
<dbReference type="InParanoid" id="A0CY37"/>
<accession>A0CY37</accession>
<evidence type="ECO:0008006" key="4">
    <source>
        <dbReference type="Google" id="ProtNLM"/>
    </source>
</evidence>
<evidence type="ECO:0000256" key="1">
    <source>
        <dbReference type="SAM" id="Phobius"/>
    </source>
</evidence>
<sequence length="435" mass="51283">MAISKMEKLAILNLKTSIQDVDASQRISNCQQAQQYDEPIQKVAICLSNLKVQNESTNSSNHNKKFISFLNVFEGLQNIFDLPIISKQLYFVSPHDHFLTAYYPTRQKNETKELVEYEWFINYITEIQKNSNPSFFKLIPYINLPNYDYLLAGLTMLMIDKNYQINGIAVQILNFPQLTKILFIETLNIIMVYDDGKIMYTQTYVYNGLEKQIRYIYNETISGFNYSDWELIKSSLNFKYPIYIYNSLLNQNVYLKAKQIPNTPLISLILTNLTYENEISKLLNEQIDSILNWQLTLITYTSSISILIILLSLIPLRSLFKPTQVVIEMMMKYLLGRFDYKLKDQVIRENKISQLNNAINQLYQAYQRLDITLNQSQYVKNEHCILIEKFYYEQKKGKMQNFSFENIINQKEQLSLSEFKKFIAMQHDVQVETII</sequence>
<protein>
    <recommendedName>
        <fullName evidence="4">HAMP domain-containing protein</fullName>
    </recommendedName>
</protein>
<dbReference type="AlphaFoldDB" id="A0CY37"/>
<dbReference type="GeneID" id="5028886"/>
<gene>
    <name evidence="2" type="ORF">GSPATT00011336001</name>
</gene>
<dbReference type="RefSeq" id="XP_001443101.1">
    <property type="nucleotide sequence ID" value="XM_001443064.1"/>
</dbReference>
<keyword evidence="1" id="KW-1133">Transmembrane helix</keyword>
<dbReference type="EMBL" id="CT868208">
    <property type="protein sequence ID" value="CAK75704.1"/>
    <property type="molecule type" value="Genomic_DNA"/>
</dbReference>
<dbReference type="HOGENOM" id="CLU_630854_0_0_1"/>
<dbReference type="OrthoDB" id="307579at2759"/>